<feature type="domain" description="DSBA-like thioredoxin" evidence="6">
    <location>
        <begin position="5"/>
        <end position="206"/>
    </location>
</feature>
<keyword evidence="8" id="KW-1185">Reference proteome</keyword>
<dbReference type="VEuPathDB" id="FungiDB:AB675_655"/>
<evidence type="ECO:0000256" key="1">
    <source>
        <dbReference type="ARBA" id="ARBA00006494"/>
    </source>
</evidence>
<dbReference type="GO" id="GO:0005739">
    <property type="term" value="C:mitochondrion"/>
    <property type="evidence" value="ECO:0007669"/>
    <property type="project" value="TreeGrafter"/>
</dbReference>
<dbReference type="EC" id="2.5.1.18" evidence="4"/>
<accession>A0A0N0NRY0</accession>
<dbReference type="Proteomes" id="UP000038010">
    <property type="component" value="Unassembled WGS sequence"/>
</dbReference>
<evidence type="ECO:0000256" key="3">
    <source>
        <dbReference type="ARBA" id="ARBA00047960"/>
    </source>
</evidence>
<gene>
    <name evidence="7" type="ORF">AB675_655</name>
</gene>
<dbReference type="InterPro" id="IPR001853">
    <property type="entry name" value="DSBA-like_thioredoxin_dom"/>
</dbReference>
<dbReference type="AlphaFoldDB" id="A0A0N0NRY0"/>
<comment type="similarity">
    <text evidence="1 4">Belongs to the GST superfamily. Kappa family.</text>
</comment>
<keyword evidence="2 4" id="KW-0808">Transferase</keyword>
<dbReference type="InterPro" id="IPR036249">
    <property type="entry name" value="Thioredoxin-like_sf"/>
</dbReference>
<evidence type="ECO:0000313" key="7">
    <source>
        <dbReference type="EMBL" id="KPI45611.1"/>
    </source>
</evidence>
<dbReference type="RefSeq" id="XP_018005574.1">
    <property type="nucleotide sequence ID" value="XM_018146859.1"/>
</dbReference>
<sequence>MPGKITVYLDLVSPFAYIGYHILRHSPAFKDVTITAVPIFLGRLMKSTGNISPIFNKDKYLLTKDRLRWSRIFSVPMCIPMPTGFPVNLVKPNRALAYIASRHPTHLPTAFEALYHQFWGLEISNVNIGQPDGEAGFLTVLREVLPREVYEDVEREWSGEEAKTLLVQNTERAEREGVFGCPWFDCENEKGEREGFWGVDHMGQVVRFMGLEDRDENQQVLKALL</sequence>
<dbReference type="Pfam" id="PF01323">
    <property type="entry name" value="DSBA"/>
    <property type="match status" value="1"/>
</dbReference>
<reference evidence="7 8" key="1">
    <citation type="submission" date="2015-06" db="EMBL/GenBank/DDBJ databases">
        <title>Draft genome of the ant-associated black yeast Phialophora attae CBS 131958.</title>
        <authorList>
            <person name="Moreno L.F."/>
            <person name="Stielow B.J."/>
            <person name="de Hoog S."/>
            <person name="Vicente V.A."/>
            <person name="Weiss V.A."/>
            <person name="de Vries M."/>
            <person name="Cruz L.M."/>
            <person name="Souza E.M."/>
        </authorList>
    </citation>
    <scope>NUCLEOTIDE SEQUENCE [LARGE SCALE GENOMIC DNA]</scope>
    <source>
        <strain evidence="7 8">CBS 131958</strain>
    </source>
</reference>
<dbReference type="Gene3D" id="3.40.30.10">
    <property type="entry name" value="Glutaredoxin"/>
    <property type="match status" value="1"/>
</dbReference>
<evidence type="ECO:0000259" key="6">
    <source>
        <dbReference type="Pfam" id="PF01323"/>
    </source>
</evidence>
<evidence type="ECO:0000313" key="8">
    <source>
        <dbReference type="Proteomes" id="UP000038010"/>
    </source>
</evidence>
<evidence type="ECO:0000256" key="2">
    <source>
        <dbReference type="ARBA" id="ARBA00022679"/>
    </source>
</evidence>
<comment type="caution">
    <text evidence="7">The sequence shown here is derived from an EMBL/GenBank/DDBJ whole genome shotgun (WGS) entry which is preliminary data.</text>
</comment>
<dbReference type="InterPro" id="IPR014440">
    <property type="entry name" value="HCCAis_GSTk"/>
</dbReference>
<comment type="catalytic activity">
    <reaction evidence="3 4">
        <text>RX + glutathione = an S-substituted glutathione + a halide anion + H(+)</text>
        <dbReference type="Rhea" id="RHEA:16437"/>
        <dbReference type="ChEBI" id="CHEBI:15378"/>
        <dbReference type="ChEBI" id="CHEBI:16042"/>
        <dbReference type="ChEBI" id="CHEBI:17792"/>
        <dbReference type="ChEBI" id="CHEBI:57925"/>
        <dbReference type="ChEBI" id="CHEBI:90779"/>
        <dbReference type="EC" id="2.5.1.18"/>
    </reaction>
</comment>
<organism evidence="7 8">
    <name type="scientific">Cyphellophora attinorum</name>
    <dbReference type="NCBI Taxonomy" id="1664694"/>
    <lineage>
        <taxon>Eukaryota</taxon>
        <taxon>Fungi</taxon>
        <taxon>Dikarya</taxon>
        <taxon>Ascomycota</taxon>
        <taxon>Pezizomycotina</taxon>
        <taxon>Eurotiomycetes</taxon>
        <taxon>Chaetothyriomycetidae</taxon>
        <taxon>Chaetothyriales</taxon>
        <taxon>Cyphellophoraceae</taxon>
        <taxon>Cyphellophora</taxon>
    </lineage>
</organism>
<dbReference type="OrthoDB" id="4664297at2759"/>
<dbReference type="PIRSF" id="PIRSF006386">
    <property type="entry name" value="HCCAis_GSTk"/>
    <property type="match status" value="1"/>
</dbReference>
<name>A0A0N0NRY0_9EURO</name>
<evidence type="ECO:0000256" key="4">
    <source>
        <dbReference type="PIRNR" id="PIRNR006386"/>
    </source>
</evidence>
<dbReference type="PANTHER" id="PTHR42943:SF2">
    <property type="entry name" value="GLUTATHIONE S-TRANSFERASE KAPPA 1"/>
    <property type="match status" value="1"/>
</dbReference>
<dbReference type="STRING" id="1664694.A0A0N0NRY0"/>
<evidence type="ECO:0000256" key="5">
    <source>
        <dbReference type="PIRSR" id="PIRSR006386-1"/>
    </source>
</evidence>
<proteinExistence type="inferred from homology"/>
<dbReference type="InterPro" id="IPR051924">
    <property type="entry name" value="GST_Kappa/NadH"/>
</dbReference>
<dbReference type="GO" id="GO:0004602">
    <property type="term" value="F:glutathione peroxidase activity"/>
    <property type="evidence" value="ECO:0007669"/>
    <property type="project" value="TreeGrafter"/>
</dbReference>
<dbReference type="GO" id="GO:0006749">
    <property type="term" value="P:glutathione metabolic process"/>
    <property type="evidence" value="ECO:0007669"/>
    <property type="project" value="TreeGrafter"/>
</dbReference>
<dbReference type="GO" id="GO:0005777">
    <property type="term" value="C:peroxisome"/>
    <property type="evidence" value="ECO:0007669"/>
    <property type="project" value="TreeGrafter"/>
</dbReference>
<dbReference type="GO" id="GO:0004364">
    <property type="term" value="F:glutathione transferase activity"/>
    <property type="evidence" value="ECO:0007669"/>
    <property type="project" value="UniProtKB-UniRule"/>
</dbReference>
<dbReference type="GeneID" id="28738729"/>
<dbReference type="EMBL" id="LFJN01000001">
    <property type="protein sequence ID" value="KPI45611.1"/>
    <property type="molecule type" value="Genomic_DNA"/>
</dbReference>
<dbReference type="SUPFAM" id="SSF52833">
    <property type="entry name" value="Thioredoxin-like"/>
    <property type="match status" value="1"/>
</dbReference>
<feature type="active site" description="Nucleophile" evidence="5">
    <location>
        <position position="13"/>
    </location>
</feature>
<protein>
    <recommendedName>
        <fullName evidence="4">Glutathione S-transferase kappa</fullName>
        <ecNumber evidence="4">2.5.1.18</ecNumber>
    </recommendedName>
</protein>
<dbReference type="PANTHER" id="PTHR42943">
    <property type="entry name" value="GLUTATHIONE S-TRANSFERASE KAPPA"/>
    <property type="match status" value="1"/>
</dbReference>
<dbReference type="FunFam" id="3.40.30.10:FF:000096">
    <property type="entry name" value="Glutathione S-transferase kappa"/>
    <property type="match status" value="1"/>
</dbReference>